<proteinExistence type="predicted"/>
<protein>
    <submittedName>
        <fullName evidence="11">Protein O-linked-mannose beta-1,4-N-acetylglucosaminyltransferase 2-like</fullName>
    </submittedName>
</protein>
<evidence type="ECO:0000256" key="7">
    <source>
        <dbReference type="ARBA" id="ARBA00023180"/>
    </source>
</evidence>
<dbReference type="GO" id="GO:0016020">
    <property type="term" value="C:membrane"/>
    <property type="evidence" value="ECO:0007669"/>
    <property type="project" value="UniProtKB-SubCell"/>
</dbReference>
<evidence type="ECO:0000313" key="10">
    <source>
        <dbReference type="Proteomes" id="UP000694844"/>
    </source>
</evidence>
<sequence>MHCGILAVSNIVVCVLSIYIYSKFTLEDMKLLGKEWISNNSNESTLTMHWCFGQQSKICHFQSLCYYPFEDQFVYMIDSSAINKVKSSFHSLSFSSVNELDVFSFVPVFLHQNSTRLNIRWIHGNVILFKRFKPDNLMHVLHDDVLPLYHTIKLLGHEDLKLLFMDDHSQEPYDSLYKIFADVKYKPSGKKQEFLCFKSAFIGVSSVSKWYQYGYHGNVQGPVSNEELTAFYLQTAANSIASKLKCAKNSDNQHMSVKDYLVLISRTETRKVLNEEELISQLKLITKMNILVISDNDLSEIVCTVMMSRGIIGMHGASLILGLFLKPGSILIELFPYAINPDNYTPYHTLADIPGMSVIYRSWRNRKKENSLAHPEYSPEGGGIKHLSEEIQAEIMDQIEVPLHSCCSDPSFLFHINQDTIVDVEKVSEITLDALTESQQKDKTDRKSVSFMEPSVVKHQHCSCIDNKLSLSWERPWNIDFVNDDVIHYKIGIQSRMLKTYKVYVVNGYSYTLEDEIDCFDTYDIWINAETNGIQGVVKYIEC</sequence>
<comment type="subcellular location">
    <subcellularLocation>
        <location evidence="1">Membrane</location>
        <topology evidence="1">Single-pass membrane protein</topology>
    </subcellularLocation>
</comment>
<dbReference type="GO" id="GO:0035269">
    <property type="term" value="P:protein O-linked glycosylation via mannose"/>
    <property type="evidence" value="ECO:0007669"/>
    <property type="project" value="TreeGrafter"/>
</dbReference>
<feature type="domain" description="Glycosyltransferase 61 catalytic" evidence="9">
    <location>
        <begin position="251"/>
        <end position="331"/>
    </location>
</feature>
<evidence type="ECO:0000259" key="9">
    <source>
        <dbReference type="Pfam" id="PF04577"/>
    </source>
</evidence>
<accession>A0A8B8DT94</accession>
<keyword evidence="5 8" id="KW-1133">Transmembrane helix</keyword>
<evidence type="ECO:0000256" key="2">
    <source>
        <dbReference type="ARBA" id="ARBA00022676"/>
    </source>
</evidence>
<dbReference type="PANTHER" id="PTHR20961">
    <property type="entry name" value="GLYCOSYLTRANSFERASE"/>
    <property type="match status" value="1"/>
</dbReference>
<evidence type="ECO:0000256" key="4">
    <source>
        <dbReference type="ARBA" id="ARBA00022692"/>
    </source>
</evidence>
<evidence type="ECO:0000256" key="3">
    <source>
        <dbReference type="ARBA" id="ARBA00022679"/>
    </source>
</evidence>
<evidence type="ECO:0000256" key="6">
    <source>
        <dbReference type="ARBA" id="ARBA00023136"/>
    </source>
</evidence>
<evidence type="ECO:0000256" key="8">
    <source>
        <dbReference type="SAM" id="Phobius"/>
    </source>
</evidence>
<dbReference type="KEGG" id="cvn:111128714"/>
<dbReference type="GO" id="GO:0005783">
    <property type="term" value="C:endoplasmic reticulum"/>
    <property type="evidence" value="ECO:0007669"/>
    <property type="project" value="TreeGrafter"/>
</dbReference>
<dbReference type="OrthoDB" id="529273at2759"/>
<dbReference type="InterPro" id="IPR007657">
    <property type="entry name" value="Glycosyltransferase_61"/>
</dbReference>
<dbReference type="PANTHER" id="PTHR20961:SF38">
    <property type="entry name" value="PROTEIN O-LINKED-MANNOSE BETA-1,4-N-ACETYLGLUCOSAMINYLTRANSFERASE 2"/>
    <property type="match status" value="1"/>
</dbReference>
<gene>
    <name evidence="11" type="primary">LOC111128714</name>
</gene>
<evidence type="ECO:0000256" key="1">
    <source>
        <dbReference type="ARBA" id="ARBA00004167"/>
    </source>
</evidence>
<keyword evidence="6 8" id="KW-0472">Membrane</keyword>
<evidence type="ECO:0000313" key="11">
    <source>
        <dbReference type="RefSeq" id="XP_022330211.1"/>
    </source>
</evidence>
<name>A0A8B8DT94_CRAVI</name>
<feature type="transmembrane region" description="Helical" evidence="8">
    <location>
        <begin position="6"/>
        <end position="24"/>
    </location>
</feature>
<evidence type="ECO:0000256" key="5">
    <source>
        <dbReference type="ARBA" id="ARBA00022989"/>
    </source>
</evidence>
<dbReference type="Proteomes" id="UP000694844">
    <property type="component" value="Chromosome 4"/>
</dbReference>
<keyword evidence="7" id="KW-0325">Glycoprotein</keyword>
<organism evidence="10 11">
    <name type="scientific">Crassostrea virginica</name>
    <name type="common">Eastern oyster</name>
    <dbReference type="NCBI Taxonomy" id="6565"/>
    <lineage>
        <taxon>Eukaryota</taxon>
        <taxon>Metazoa</taxon>
        <taxon>Spiralia</taxon>
        <taxon>Lophotrochozoa</taxon>
        <taxon>Mollusca</taxon>
        <taxon>Bivalvia</taxon>
        <taxon>Autobranchia</taxon>
        <taxon>Pteriomorphia</taxon>
        <taxon>Ostreida</taxon>
        <taxon>Ostreoidea</taxon>
        <taxon>Ostreidae</taxon>
        <taxon>Crassostrea</taxon>
    </lineage>
</organism>
<dbReference type="GeneID" id="111128714"/>
<dbReference type="AlphaFoldDB" id="A0A8B8DT94"/>
<keyword evidence="10" id="KW-1185">Reference proteome</keyword>
<reference evidence="11" key="1">
    <citation type="submission" date="2025-08" db="UniProtKB">
        <authorList>
            <consortium name="RefSeq"/>
        </authorList>
    </citation>
    <scope>IDENTIFICATION</scope>
    <source>
        <tissue evidence="11">Whole sample</tissue>
    </source>
</reference>
<dbReference type="GO" id="GO:0097363">
    <property type="term" value="F:protein O-acetylglucosaminyltransferase activity"/>
    <property type="evidence" value="ECO:0007669"/>
    <property type="project" value="TreeGrafter"/>
</dbReference>
<dbReference type="InterPro" id="IPR049625">
    <property type="entry name" value="Glyco_transf_61_cat"/>
</dbReference>
<keyword evidence="2" id="KW-0328">Glycosyltransferase</keyword>
<dbReference type="Pfam" id="PF04577">
    <property type="entry name" value="Glyco_transf_61"/>
    <property type="match status" value="1"/>
</dbReference>
<dbReference type="RefSeq" id="XP_022330211.1">
    <property type="nucleotide sequence ID" value="XM_022474503.1"/>
</dbReference>
<keyword evidence="3" id="KW-0808">Transferase</keyword>
<keyword evidence="4 8" id="KW-0812">Transmembrane</keyword>